<reference evidence="2 3" key="1">
    <citation type="submission" date="2013-11" db="EMBL/GenBank/DDBJ databases">
        <title>The Damaraland mole rat (Fukomys damarensis) genome and evolution of African mole rats.</title>
        <authorList>
            <person name="Gladyshev V.N."/>
            <person name="Fang X."/>
        </authorList>
    </citation>
    <scope>NUCLEOTIDE SEQUENCE [LARGE SCALE GENOMIC DNA]</scope>
    <source>
        <tissue evidence="2">Liver</tissue>
    </source>
</reference>
<feature type="signal peptide" evidence="1">
    <location>
        <begin position="1"/>
        <end position="21"/>
    </location>
</feature>
<dbReference type="Proteomes" id="UP000028990">
    <property type="component" value="Unassembled WGS sequence"/>
</dbReference>
<protein>
    <submittedName>
        <fullName evidence="2">Uncharacterized protein</fullName>
    </submittedName>
</protein>
<evidence type="ECO:0000313" key="3">
    <source>
        <dbReference type="Proteomes" id="UP000028990"/>
    </source>
</evidence>
<keyword evidence="3" id="KW-1185">Reference proteome</keyword>
<feature type="chain" id="PRO_5001872207" evidence="1">
    <location>
        <begin position="22"/>
        <end position="52"/>
    </location>
</feature>
<evidence type="ECO:0000256" key="1">
    <source>
        <dbReference type="SAM" id="SignalP"/>
    </source>
</evidence>
<dbReference type="AlphaFoldDB" id="A0A091DRP3"/>
<gene>
    <name evidence="2" type="ORF">H920_04726</name>
</gene>
<evidence type="ECO:0000313" key="2">
    <source>
        <dbReference type="EMBL" id="KFO33732.1"/>
    </source>
</evidence>
<proteinExistence type="predicted"/>
<dbReference type="EMBL" id="KN122054">
    <property type="protein sequence ID" value="KFO33732.1"/>
    <property type="molecule type" value="Genomic_DNA"/>
</dbReference>
<accession>A0A091DRP3</accession>
<keyword evidence="1" id="KW-0732">Signal</keyword>
<sequence length="52" mass="5699">MTALALMAWGWLGASLPLPQASLQLWTFHLAQSGGQQGHKNKLTDSFARITF</sequence>
<name>A0A091DRP3_FUKDA</name>
<organism evidence="2 3">
    <name type="scientific">Fukomys damarensis</name>
    <name type="common">Damaraland mole rat</name>
    <name type="synonym">Cryptomys damarensis</name>
    <dbReference type="NCBI Taxonomy" id="885580"/>
    <lineage>
        <taxon>Eukaryota</taxon>
        <taxon>Metazoa</taxon>
        <taxon>Chordata</taxon>
        <taxon>Craniata</taxon>
        <taxon>Vertebrata</taxon>
        <taxon>Euteleostomi</taxon>
        <taxon>Mammalia</taxon>
        <taxon>Eutheria</taxon>
        <taxon>Euarchontoglires</taxon>
        <taxon>Glires</taxon>
        <taxon>Rodentia</taxon>
        <taxon>Hystricomorpha</taxon>
        <taxon>Bathyergidae</taxon>
        <taxon>Fukomys</taxon>
    </lineage>
</organism>